<evidence type="ECO:0000259" key="5">
    <source>
        <dbReference type="Pfam" id="PF00557"/>
    </source>
</evidence>
<evidence type="ECO:0000256" key="1">
    <source>
        <dbReference type="ARBA" id="ARBA00022438"/>
    </source>
</evidence>
<dbReference type="Gene3D" id="3.90.230.10">
    <property type="entry name" value="Creatinase/methionine aminopeptidase superfamily"/>
    <property type="match status" value="1"/>
</dbReference>
<sequence length="269" mass="28717">MAIQIKTLDQLKLMRKAGLVVGQTLELMREAIKPGITTNDLNNIAIKNLAANNAKSNFLNYHGFPAVICASINDEIVHGIPNDRPIQDGDVVSIDFGAIVEGWHGDAAFSVIAGTKSADDQKLLDTCEESMWRGIAAGKAGANLTDISFAIEDYIRSQGKYGILREYGGHGIGTEMHQEPHVLNFGAAGMGPELKPGIALAIEPMITSGSPKTKVLADEWTVVSQDGSRGAHFEHSFAILDDGKPFVLTAIDGGREKLGLLGVEVSNLL</sequence>
<dbReference type="InterPro" id="IPR002467">
    <property type="entry name" value="Pept_M24A_MAP1"/>
</dbReference>
<dbReference type="HAMAP" id="MF_01974">
    <property type="entry name" value="MetAP_1"/>
    <property type="match status" value="1"/>
</dbReference>
<accession>A0A6J6C5S6</accession>
<dbReference type="InterPro" id="IPR000994">
    <property type="entry name" value="Pept_M24"/>
</dbReference>
<dbReference type="GO" id="GO:0070006">
    <property type="term" value="F:metalloaminopeptidase activity"/>
    <property type="evidence" value="ECO:0007669"/>
    <property type="project" value="InterPro"/>
</dbReference>
<dbReference type="SUPFAM" id="SSF55920">
    <property type="entry name" value="Creatinase/aminopeptidase"/>
    <property type="match status" value="1"/>
</dbReference>
<dbReference type="AlphaFoldDB" id="A0A6J6C5S6"/>
<gene>
    <name evidence="6" type="ORF">UFOPK1425_00831</name>
</gene>
<dbReference type="CDD" id="cd01086">
    <property type="entry name" value="MetAP1"/>
    <property type="match status" value="1"/>
</dbReference>
<evidence type="ECO:0000256" key="2">
    <source>
        <dbReference type="ARBA" id="ARBA00022670"/>
    </source>
</evidence>
<dbReference type="GO" id="GO:0005829">
    <property type="term" value="C:cytosol"/>
    <property type="evidence" value="ECO:0007669"/>
    <property type="project" value="TreeGrafter"/>
</dbReference>
<dbReference type="PRINTS" id="PR00599">
    <property type="entry name" value="MAPEPTIDASE"/>
</dbReference>
<dbReference type="PROSITE" id="PS00680">
    <property type="entry name" value="MAP_1"/>
    <property type="match status" value="1"/>
</dbReference>
<evidence type="ECO:0000256" key="3">
    <source>
        <dbReference type="ARBA" id="ARBA00022723"/>
    </source>
</evidence>
<protein>
    <submittedName>
        <fullName evidence="6">Unannotated protein</fullName>
    </submittedName>
</protein>
<dbReference type="GO" id="GO:0006508">
    <property type="term" value="P:proteolysis"/>
    <property type="evidence" value="ECO:0007669"/>
    <property type="project" value="UniProtKB-KW"/>
</dbReference>
<dbReference type="GO" id="GO:0046872">
    <property type="term" value="F:metal ion binding"/>
    <property type="evidence" value="ECO:0007669"/>
    <property type="project" value="UniProtKB-KW"/>
</dbReference>
<name>A0A6J6C5S6_9ZZZZ</name>
<dbReference type="InterPro" id="IPR036005">
    <property type="entry name" value="Creatinase/aminopeptidase-like"/>
</dbReference>
<keyword evidence="2" id="KW-0645">Protease</keyword>
<keyword evidence="4" id="KW-0378">Hydrolase</keyword>
<dbReference type="InterPro" id="IPR001714">
    <property type="entry name" value="Pept_M24_MAP"/>
</dbReference>
<dbReference type="NCBIfam" id="TIGR00500">
    <property type="entry name" value="met_pdase_I"/>
    <property type="match status" value="1"/>
</dbReference>
<dbReference type="EMBL" id="CAEZSJ010000155">
    <property type="protein sequence ID" value="CAB4545969.1"/>
    <property type="molecule type" value="Genomic_DNA"/>
</dbReference>
<feature type="domain" description="Peptidase M24" evidence="5">
    <location>
        <begin position="13"/>
        <end position="239"/>
    </location>
</feature>
<dbReference type="Pfam" id="PF00557">
    <property type="entry name" value="Peptidase_M24"/>
    <property type="match status" value="1"/>
</dbReference>
<evidence type="ECO:0000313" key="6">
    <source>
        <dbReference type="EMBL" id="CAB4545969.1"/>
    </source>
</evidence>
<evidence type="ECO:0000256" key="4">
    <source>
        <dbReference type="ARBA" id="ARBA00022801"/>
    </source>
</evidence>
<dbReference type="PANTHER" id="PTHR43330:SF27">
    <property type="entry name" value="METHIONINE AMINOPEPTIDASE"/>
    <property type="match status" value="1"/>
</dbReference>
<organism evidence="6">
    <name type="scientific">freshwater metagenome</name>
    <dbReference type="NCBI Taxonomy" id="449393"/>
    <lineage>
        <taxon>unclassified sequences</taxon>
        <taxon>metagenomes</taxon>
        <taxon>ecological metagenomes</taxon>
    </lineage>
</organism>
<proteinExistence type="inferred from homology"/>
<reference evidence="6" key="1">
    <citation type="submission" date="2020-05" db="EMBL/GenBank/DDBJ databases">
        <authorList>
            <person name="Chiriac C."/>
            <person name="Salcher M."/>
            <person name="Ghai R."/>
            <person name="Kavagutti S V."/>
        </authorList>
    </citation>
    <scope>NUCLEOTIDE SEQUENCE</scope>
</reference>
<keyword evidence="1" id="KW-0031">Aminopeptidase</keyword>
<dbReference type="PANTHER" id="PTHR43330">
    <property type="entry name" value="METHIONINE AMINOPEPTIDASE"/>
    <property type="match status" value="1"/>
</dbReference>
<keyword evidence="3" id="KW-0479">Metal-binding</keyword>